<dbReference type="Pfam" id="PF00732">
    <property type="entry name" value="GMC_oxred_N"/>
    <property type="match status" value="1"/>
</dbReference>
<comment type="cofactor">
    <cofactor evidence="1">
        <name>FAD</name>
        <dbReference type="ChEBI" id="CHEBI:57692"/>
    </cofactor>
</comment>
<dbReference type="InterPro" id="IPR036188">
    <property type="entry name" value="FAD/NAD-bd_sf"/>
</dbReference>
<dbReference type="GeneID" id="115253464"/>
<evidence type="ECO:0000256" key="3">
    <source>
        <dbReference type="ARBA" id="ARBA00022630"/>
    </source>
</evidence>
<dbReference type="PIRSF" id="PIRSF000137">
    <property type="entry name" value="Alcohol_oxidase"/>
    <property type="match status" value="1"/>
</dbReference>
<dbReference type="Gene3D" id="3.30.560.10">
    <property type="entry name" value="Glucose Oxidase, domain 3"/>
    <property type="match status" value="1"/>
</dbReference>
<dbReference type="RefSeq" id="XP_019541417.3">
    <property type="nucleotide sequence ID" value="XM_019685872.3"/>
</dbReference>
<feature type="domain" description="Glucose-methanol-choline oxidoreductase N-terminal" evidence="7">
    <location>
        <begin position="218"/>
        <end position="232"/>
    </location>
</feature>
<dbReference type="SUPFAM" id="SSF51905">
    <property type="entry name" value="FAD/NAD(P)-binding domain"/>
    <property type="match status" value="1"/>
</dbReference>
<dbReference type="InterPro" id="IPR000172">
    <property type="entry name" value="GMC_OxRdtase_N"/>
</dbReference>
<feature type="domain" description="Glucose-methanol-choline oxidoreductase N-terminal" evidence="6">
    <location>
        <begin position="38"/>
        <end position="61"/>
    </location>
</feature>
<dbReference type="PANTHER" id="PTHR11552:SF147">
    <property type="entry name" value="CHOLINE DEHYDROGENASE, MITOCHONDRIAL"/>
    <property type="match status" value="1"/>
</dbReference>
<evidence type="ECO:0000256" key="1">
    <source>
        <dbReference type="ARBA" id="ARBA00001974"/>
    </source>
</evidence>
<evidence type="ECO:0000256" key="5">
    <source>
        <dbReference type="RuleBase" id="RU003968"/>
    </source>
</evidence>
<protein>
    <recommendedName>
        <fullName evidence="6 7">Glucose-methanol-choline oxidoreductase N-terminal domain-containing protein</fullName>
    </recommendedName>
</protein>
<dbReference type="Gene3D" id="3.50.50.60">
    <property type="entry name" value="FAD/NAD(P)-binding domain"/>
    <property type="match status" value="1"/>
</dbReference>
<accession>A0ABM2A531</accession>
<evidence type="ECO:0000313" key="9">
    <source>
        <dbReference type="Proteomes" id="UP000069940"/>
    </source>
</evidence>
<sequence length="523" mass="58938">MIGLQSSMIRTAVDWQYTAVRANDSSLSSVNGTYWPRGKMLGGSSSINGMMYVRGNQDDYNEWERLGNPGWGWNDVLKYFIKSEDNRSPEVIGSYGGKYHGMGGYLSVEHYGEKNAYSEILRQATIEAGYKQLLDLNGEEHIGYGRVQLTAEGATRASTAKAFLSSIQYRKNLHIIKNAFAVSLHYGSGNVVRGVNMIVDNQYSLRATASKEVILSAGAINTPQLMMLSGIGRREDLAPFNIPIRSELDVGGNLQDHIFIPIFFGIGKRLSNITKIKREVLLDLFDFTLRDRDTFIYLNRFDDIMGFANTENSGAKFPNVQFANQFIPRNDTEALGYYTGIGYKQNILDSIRIHIQKQDVGIVWVICIDPKSRGQIRIKSANPYNHPKIETGYFKDPKDLNVLREGIRMQQNLFNMPVFQNYETNMLKIAIPECDVWEYNSDDFWECYIRHMSTTIYHASGTAKMGPWNDPGAVVDSQLKVYGIERLRVIDASVMPTVTSGNTNAPTIMIAEKGSDMIKNAYL</sequence>
<evidence type="ECO:0000313" key="8">
    <source>
        <dbReference type="EnsemblMetazoa" id="AALFPA23_024532.P36570"/>
    </source>
</evidence>
<dbReference type="Proteomes" id="UP000069940">
    <property type="component" value="Unassembled WGS sequence"/>
</dbReference>
<dbReference type="PROSITE" id="PS00624">
    <property type="entry name" value="GMC_OXRED_2"/>
    <property type="match status" value="1"/>
</dbReference>
<keyword evidence="3 5" id="KW-0285">Flavoprotein</keyword>
<reference evidence="9" key="1">
    <citation type="journal article" date="2015" name="Proc. Natl. Acad. Sci. U.S.A.">
        <title>Genome sequence of the Asian Tiger mosquito, Aedes albopictus, reveals insights into its biology, genetics, and evolution.</title>
        <authorList>
            <person name="Chen X.G."/>
            <person name="Jiang X."/>
            <person name="Gu J."/>
            <person name="Xu M."/>
            <person name="Wu Y."/>
            <person name="Deng Y."/>
            <person name="Zhang C."/>
            <person name="Bonizzoni M."/>
            <person name="Dermauw W."/>
            <person name="Vontas J."/>
            <person name="Armbruster P."/>
            <person name="Huang X."/>
            <person name="Yang Y."/>
            <person name="Zhang H."/>
            <person name="He W."/>
            <person name="Peng H."/>
            <person name="Liu Y."/>
            <person name="Wu K."/>
            <person name="Chen J."/>
            <person name="Lirakis M."/>
            <person name="Topalis P."/>
            <person name="Van Leeuwen T."/>
            <person name="Hall A.B."/>
            <person name="Jiang X."/>
            <person name="Thorpe C."/>
            <person name="Mueller R.L."/>
            <person name="Sun C."/>
            <person name="Waterhouse R.M."/>
            <person name="Yan G."/>
            <person name="Tu Z.J."/>
            <person name="Fang X."/>
            <person name="James A.A."/>
        </authorList>
    </citation>
    <scope>NUCLEOTIDE SEQUENCE [LARGE SCALE GENOMIC DNA]</scope>
    <source>
        <strain evidence="9">Foshan</strain>
    </source>
</reference>
<dbReference type="PROSITE" id="PS00623">
    <property type="entry name" value="GMC_OXRED_1"/>
    <property type="match status" value="1"/>
</dbReference>
<name>A0ABM2A531_AEDAL</name>
<reference evidence="8" key="2">
    <citation type="submission" date="2025-05" db="UniProtKB">
        <authorList>
            <consortium name="EnsemblMetazoa"/>
        </authorList>
    </citation>
    <scope>IDENTIFICATION</scope>
    <source>
        <strain evidence="8">Foshan</strain>
    </source>
</reference>
<comment type="similarity">
    <text evidence="2 5">Belongs to the GMC oxidoreductase family.</text>
</comment>
<dbReference type="SUPFAM" id="SSF54373">
    <property type="entry name" value="FAD-linked reductases, C-terminal domain"/>
    <property type="match status" value="1"/>
</dbReference>
<keyword evidence="4 5" id="KW-0274">FAD</keyword>
<organism evidence="8 9">
    <name type="scientific">Aedes albopictus</name>
    <name type="common">Asian tiger mosquito</name>
    <name type="synonym">Stegomyia albopicta</name>
    <dbReference type="NCBI Taxonomy" id="7160"/>
    <lineage>
        <taxon>Eukaryota</taxon>
        <taxon>Metazoa</taxon>
        <taxon>Ecdysozoa</taxon>
        <taxon>Arthropoda</taxon>
        <taxon>Hexapoda</taxon>
        <taxon>Insecta</taxon>
        <taxon>Pterygota</taxon>
        <taxon>Neoptera</taxon>
        <taxon>Endopterygota</taxon>
        <taxon>Diptera</taxon>
        <taxon>Nematocera</taxon>
        <taxon>Culicoidea</taxon>
        <taxon>Culicidae</taxon>
        <taxon>Culicinae</taxon>
        <taxon>Aedini</taxon>
        <taxon>Aedes</taxon>
        <taxon>Stegomyia</taxon>
    </lineage>
</organism>
<dbReference type="InterPro" id="IPR012132">
    <property type="entry name" value="GMC_OxRdtase"/>
</dbReference>
<keyword evidence="9" id="KW-1185">Reference proteome</keyword>
<dbReference type="Pfam" id="PF05199">
    <property type="entry name" value="GMC_oxred_C"/>
    <property type="match status" value="1"/>
</dbReference>
<evidence type="ECO:0000259" key="7">
    <source>
        <dbReference type="PROSITE" id="PS00624"/>
    </source>
</evidence>
<dbReference type="InterPro" id="IPR007867">
    <property type="entry name" value="GMC_OxRtase_C"/>
</dbReference>
<dbReference type="PANTHER" id="PTHR11552">
    <property type="entry name" value="GLUCOSE-METHANOL-CHOLINE GMC OXIDOREDUCTASE"/>
    <property type="match status" value="1"/>
</dbReference>
<dbReference type="EnsemblMetazoa" id="AALFPA23_024532.R36570">
    <property type="protein sequence ID" value="AALFPA23_024532.P36570"/>
    <property type="gene ID" value="AALFPA23_024532"/>
</dbReference>
<proteinExistence type="inferred from homology"/>
<evidence type="ECO:0000256" key="4">
    <source>
        <dbReference type="ARBA" id="ARBA00022827"/>
    </source>
</evidence>
<evidence type="ECO:0000256" key="2">
    <source>
        <dbReference type="ARBA" id="ARBA00010790"/>
    </source>
</evidence>
<evidence type="ECO:0000259" key="6">
    <source>
        <dbReference type="PROSITE" id="PS00623"/>
    </source>
</evidence>